<keyword evidence="7 8" id="KW-0472">Membrane</keyword>
<evidence type="ECO:0000256" key="7">
    <source>
        <dbReference type="ARBA" id="ARBA00023136"/>
    </source>
</evidence>
<organism evidence="11 12">
    <name type="scientific">Scheffersomyces stipitis (strain ATCC 58785 / CBS 6054 / NBRC 10063 / NRRL Y-11545)</name>
    <name type="common">Yeast</name>
    <name type="synonym">Pichia stipitis</name>
    <dbReference type="NCBI Taxonomy" id="322104"/>
    <lineage>
        <taxon>Eukaryota</taxon>
        <taxon>Fungi</taxon>
        <taxon>Dikarya</taxon>
        <taxon>Ascomycota</taxon>
        <taxon>Saccharomycotina</taxon>
        <taxon>Pichiomycetes</taxon>
        <taxon>Debaryomycetaceae</taxon>
        <taxon>Scheffersomyces</taxon>
    </lineage>
</organism>
<dbReference type="eggNOG" id="ENOG502QQ8Y">
    <property type="taxonomic scope" value="Eukaryota"/>
</dbReference>
<feature type="transmembrane region" description="Helical" evidence="10">
    <location>
        <begin position="71"/>
        <end position="91"/>
    </location>
</feature>
<evidence type="ECO:0000256" key="5">
    <source>
        <dbReference type="ARBA" id="ARBA00022692"/>
    </source>
</evidence>
<dbReference type="InterPro" id="IPR001248">
    <property type="entry name" value="Pur-cyt_permease"/>
</dbReference>
<dbReference type="FunFam" id="1.10.4160.10:FF:000002">
    <property type="entry name" value="Purine-cytosine permease fcyB"/>
    <property type="match status" value="1"/>
</dbReference>
<dbReference type="HOGENOM" id="CLU_026016_2_2_1"/>
<feature type="transmembrane region" description="Helical" evidence="10">
    <location>
        <begin position="179"/>
        <end position="200"/>
    </location>
</feature>
<evidence type="ECO:0000256" key="3">
    <source>
        <dbReference type="ARBA" id="ARBA00022448"/>
    </source>
</evidence>
<feature type="transmembrane region" description="Helical" evidence="10">
    <location>
        <begin position="485"/>
        <end position="501"/>
    </location>
</feature>
<dbReference type="PANTHER" id="PTHR31806">
    <property type="entry name" value="PURINE-CYTOSINE PERMEASE FCY2-RELATED"/>
    <property type="match status" value="1"/>
</dbReference>
<feature type="compositionally biased region" description="Basic and acidic residues" evidence="9">
    <location>
        <begin position="1"/>
        <end position="23"/>
    </location>
</feature>
<feature type="transmembrane region" description="Helical" evidence="10">
    <location>
        <begin position="244"/>
        <end position="268"/>
    </location>
</feature>
<evidence type="ECO:0000256" key="9">
    <source>
        <dbReference type="SAM" id="MobiDB-lite"/>
    </source>
</evidence>
<keyword evidence="3 8" id="KW-0813">Transport</keyword>
<feature type="transmembrane region" description="Helical" evidence="10">
    <location>
        <begin position="374"/>
        <end position="394"/>
    </location>
</feature>
<dbReference type="FunCoup" id="A3LU15">
    <property type="interactions" value="50"/>
</dbReference>
<dbReference type="GeneID" id="4838731"/>
<gene>
    <name evidence="11" type="ORF">PICST_72073</name>
</gene>
<feature type="transmembrane region" description="Helical" evidence="10">
    <location>
        <begin position="334"/>
        <end position="353"/>
    </location>
</feature>
<proteinExistence type="inferred from homology"/>
<dbReference type="InParanoid" id="A3LU15"/>
<comment type="similarity">
    <text evidence="2 8">Belongs to the purine-cytosine permease (2.A.39) family.</text>
</comment>
<dbReference type="Gene3D" id="1.10.4160.10">
    <property type="entry name" value="Hydantoin permease"/>
    <property type="match status" value="1"/>
</dbReference>
<evidence type="ECO:0000313" key="11">
    <source>
        <dbReference type="EMBL" id="ABN66165.1"/>
    </source>
</evidence>
<dbReference type="RefSeq" id="XP_001384194.1">
    <property type="nucleotide sequence ID" value="XM_001384157.1"/>
</dbReference>
<dbReference type="InterPro" id="IPR026030">
    <property type="entry name" value="Pur-cyt_permease_Fcy2/21/22"/>
</dbReference>
<dbReference type="Proteomes" id="UP000002258">
    <property type="component" value="Chromosome 4"/>
</dbReference>
<evidence type="ECO:0000256" key="4">
    <source>
        <dbReference type="ARBA" id="ARBA00022553"/>
    </source>
</evidence>
<dbReference type="GO" id="GO:0005886">
    <property type="term" value="C:plasma membrane"/>
    <property type="evidence" value="ECO:0007669"/>
    <property type="project" value="TreeGrafter"/>
</dbReference>
<dbReference type="OrthoDB" id="2116389at2759"/>
<feature type="region of interest" description="Disordered" evidence="9">
    <location>
        <begin position="1"/>
        <end position="28"/>
    </location>
</feature>
<reference evidence="11 12" key="1">
    <citation type="journal article" date="2007" name="Nat. Biotechnol.">
        <title>Genome sequence of the lignocellulose-bioconverting and xylose-fermenting yeast Pichia stipitis.</title>
        <authorList>
            <person name="Jeffries T.W."/>
            <person name="Grigoriev I.V."/>
            <person name="Grimwood J."/>
            <person name="Laplaza J.M."/>
            <person name="Aerts A."/>
            <person name="Salamov A."/>
            <person name="Schmutz J."/>
            <person name="Lindquist E."/>
            <person name="Dehal P."/>
            <person name="Shapiro H."/>
            <person name="Jin Y.S."/>
            <person name="Passoth V."/>
            <person name="Richardson P.M."/>
        </authorList>
    </citation>
    <scope>NUCLEOTIDE SEQUENCE [LARGE SCALE GENOMIC DNA]</scope>
    <source>
        <strain evidence="12">ATCC 58785 / CBS 6054 / NBRC 10063 / NRRL Y-11545</strain>
    </source>
</reference>
<comment type="subcellular location">
    <subcellularLocation>
        <location evidence="1">Membrane</location>
        <topology evidence="1">Multi-pass membrane protein</topology>
    </subcellularLocation>
</comment>
<keyword evidence="12" id="KW-1185">Reference proteome</keyword>
<keyword evidence="5 10" id="KW-0812">Transmembrane</keyword>
<feature type="transmembrane region" description="Helical" evidence="10">
    <location>
        <begin position="141"/>
        <end position="159"/>
    </location>
</feature>
<accession>A3LU15</accession>
<evidence type="ECO:0000256" key="8">
    <source>
        <dbReference type="PIRNR" id="PIRNR002744"/>
    </source>
</evidence>
<sequence length="511" mass="55957">MSYDPEKGPADFKKSTDSFEKSIEGGSGTAEVSNENLGFINRLAAKLNAETKGIELVTDEEKTDTSVANVFTMWLSANLVIATFSLGTIGVTVFGLSFWTCVLVIIFFSLLGAFPVAFFSTFGPKLGLRQMILSKFLVGDWATRIFSVINVVACVGWGAVNIMSSAQLLNIVNNGACPPWAGCLILVICTILVTFFGYNVIHMYEKWSWVPNVVVFIAIIVRMAKAGTFTAGHFEGGSTTAGGVLSYGGAIYGFATGWTTYASDYTVYQPRNANPWKIFFYIYVGLMLPLLFTLILGAACATGTLTNTRWNELYSEKSIGGLVYAILVEDSLHGFGQFLCVLLALSTVANNIPNMYSLALSAQAAWSQFSKIPRVFWTVAANFVTLAICIPAYYHFESVMENFMNLIAYYLAIYQAIAFSEHFIHNRGKFSAYDYVHFNDKTVYPVGYAGTFGFCCGVAGVVLGMDQVWYAGVIGRRIGDFGGDIGFEMGLGFAFVGYNLARPFEKKYIGR</sequence>
<dbReference type="CDD" id="cd11484">
    <property type="entry name" value="SLC-NCS1sbd_CobB-like"/>
    <property type="match status" value="1"/>
</dbReference>
<evidence type="ECO:0000313" key="12">
    <source>
        <dbReference type="Proteomes" id="UP000002258"/>
    </source>
</evidence>
<name>A3LU15_PICST</name>
<feature type="transmembrane region" description="Helical" evidence="10">
    <location>
        <begin position="97"/>
        <end position="120"/>
    </location>
</feature>
<protein>
    <submittedName>
        <fullName evidence="11">Purine-cytosine permease</fullName>
    </submittedName>
</protein>
<dbReference type="AlphaFoldDB" id="A3LU15"/>
<evidence type="ECO:0000256" key="1">
    <source>
        <dbReference type="ARBA" id="ARBA00004141"/>
    </source>
</evidence>
<dbReference type="EMBL" id="CP000498">
    <property type="protein sequence ID" value="ABN66165.1"/>
    <property type="molecule type" value="Genomic_DNA"/>
</dbReference>
<dbReference type="GO" id="GO:0015205">
    <property type="term" value="F:nucleobase transmembrane transporter activity"/>
    <property type="evidence" value="ECO:0007669"/>
    <property type="project" value="TreeGrafter"/>
</dbReference>
<dbReference type="Pfam" id="PF02133">
    <property type="entry name" value="Transp_cyt_pur"/>
    <property type="match status" value="1"/>
</dbReference>
<evidence type="ECO:0000256" key="10">
    <source>
        <dbReference type="SAM" id="Phobius"/>
    </source>
</evidence>
<dbReference type="KEGG" id="pic:PICST_72073"/>
<feature type="transmembrane region" description="Helical" evidence="10">
    <location>
        <begin position="207"/>
        <end position="224"/>
    </location>
</feature>
<keyword evidence="4" id="KW-0597">Phosphoprotein</keyword>
<feature type="transmembrane region" description="Helical" evidence="10">
    <location>
        <begin position="445"/>
        <end position="465"/>
    </location>
</feature>
<feature type="transmembrane region" description="Helical" evidence="10">
    <location>
        <begin position="406"/>
        <end position="424"/>
    </location>
</feature>
<dbReference type="GO" id="GO:0000329">
    <property type="term" value="C:fungal-type vacuole membrane"/>
    <property type="evidence" value="ECO:0007669"/>
    <property type="project" value="TreeGrafter"/>
</dbReference>
<dbReference type="PIRSF" id="PIRSF002744">
    <property type="entry name" value="Pur-cyt_permease"/>
    <property type="match status" value="1"/>
</dbReference>
<evidence type="ECO:0000256" key="6">
    <source>
        <dbReference type="ARBA" id="ARBA00022989"/>
    </source>
</evidence>
<dbReference type="OMA" id="LWLSANM"/>
<dbReference type="PANTHER" id="PTHR31806:SF1">
    <property type="entry name" value="PURINE-CYTOSINE PERMEASE FCY2-RELATED"/>
    <property type="match status" value="1"/>
</dbReference>
<evidence type="ECO:0000256" key="2">
    <source>
        <dbReference type="ARBA" id="ARBA00008974"/>
    </source>
</evidence>
<feature type="transmembrane region" description="Helical" evidence="10">
    <location>
        <begin position="280"/>
        <end position="305"/>
    </location>
</feature>
<dbReference type="GO" id="GO:0015856">
    <property type="term" value="P:cytosine transport"/>
    <property type="evidence" value="ECO:0007669"/>
    <property type="project" value="UniProtKB-ARBA"/>
</dbReference>
<keyword evidence="6 10" id="KW-1133">Transmembrane helix</keyword>
<dbReference type="STRING" id="322104.A3LU15"/>